<evidence type="ECO:0000313" key="4">
    <source>
        <dbReference type="EMBL" id="CBY01509.1"/>
    </source>
</evidence>
<evidence type="ECO:0000313" key="5">
    <source>
        <dbReference type="Proteomes" id="UP000002668"/>
    </source>
</evidence>
<feature type="compositionally biased region" description="Polar residues" evidence="2">
    <location>
        <begin position="567"/>
        <end position="586"/>
    </location>
</feature>
<feature type="compositionally biased region" description="Polar residues" evidence="2">
    <location>
        <begin position="481"/>
        <end position="492"/>
    </location>
</feature>
<feature type="domain" description="DUF4048" evidence="3">
    <location>
        <begin position="344"/>
        <end position="548"/>
    </location>
</feature>
<feature type="region of interest" description="Disordered" evidence="2">
    <location>
        <begin position="352"/>
        <end position="394"/>
    </location>
</feature>
<dbReference type="STRING" id="985895.E5AE70"/>
<feature type="compositionally biased region" description="Polar residues" evidence="2">
    <location>
        <begin position="221"/>
        <end position="234"/>
    </location>
</feature>
<keyword evidence="1" id="KW-0175">Coiled coil</keyword>
<feature type="compositionally biased region" description="Low complexity" evidence="2">
    <location>
        <begin position="134"/>
        <end position="168"/>
    </location>
</feature>
<dbReference type="HOGENOM" id="CLU_016967_0_0_1"/>
<keyword evidence="5" id="KW-1185">Reference proteome</keyword>
<organism evidence="4 5">
    <name type="scientific">Leptosphaeria maculans (strain JN3 / isolate v23.1.3 / race Av1-4-5-6-7-8)</name>
    <name type="common">Blackleg fungus</name>
    <name type="synonym">Phoma lingam</name>
    <dbReference type="NCBI Taxonomy" id="985895"/>
    <lineage>
        <taxon>Eukaryota</taxon>
        <taxon>Fungi</taxon>
        <taxon>Dikarya</taxon>
        <taxon>Ascomycota</taxon>
        <taxon>Pezizomycotina</taxon>
        <taxon>Dothideomycetes</taxon>
        <taxon>Pleosporomycetidae</taxon>
        <taxon>Pleosporales</taxon>
        <taxon>Pleosporineae</taxon>
        <taxon>Leptosphaeriaceae</taxon>
        <taxon>Plenodomus</taxon>
        <taxon>Plenodomus lingam/Leptosphaeria maculans species complex</taxon>
    </lineage>
</organism>
<evidence type="ECO:0000256" key="1">
    <source>
        <dbReference type="SAM" id="Coils"/>
    </source>
</evidence>
<dbReference type="Proteomes" id="UP000002668">
    <property type="component" value="Genome"/>
</dbReference>
<protein>
    <submittedName>
        <fullName evidence="4">Predicted protein</fullName>
    </submittedName>
</protein>
<dbReference type="VEuPathDB" id="FungiDB:LEMA_P002960.1"/>
<evidence type="ECO:0000259" key="3">
    <source>
        <dbReference type="Pfam" id="PF13257"/>
    </source>
</evidence>
<dbReference type="Pfam" id="PF13257">
    <property type="entry name" value="DUF4048"/>
    <property type="match status" value="1"/>
</dbReference>
<name>E5AE70_LEPMJ</name>
<dbReference type="InParanoid" id="E5AE70"/>
<feature type="coiled-coil region" evidence="1">
    <location>
        <begin position="245"/>
        <end position="279"/>
    </location>
</feature>
<feature type="region of interest" description="Disordered" evidence="2">
    <location>
        <begin position="86"/>
        <end position="184"/>
    </location>
</feature>
<evidence type="ECO:0000256" key="2">
    <source>
        <dbReference type="SAM" id="MobiDB-lite"/>
    </source>
</evidence>
<dbReference type="EMBL" id="FP929139">
    <property type="protein sequence ID" value="CBY01509.1"/>
    <property type="molecule type" value="Genomic_DNA"/>
</dbReference>
<feature type="compositionally biased region" description="Low complexity" evidence="2">
    <location>
        <begin position="101"/>
        <end position="111"/>
    </location>
</feature>
<feature type="compositionally biased region" description="Low complexity" evidence="2">
    <location>
        <begin position="507"/>
        <end position="528"/>
    </location>
</feature>
<reference evidence="5" key="1">
    <citation type="journal article" date="2011" name="Nat. Commun.">
        <title>Effector diversification within compartments of the Leptosphaeria maculans genome affected by Repeat-Induced Point mutations.</title>
        <authorList>
            <person name="Rouxel T."/>
            <person name="Grandaubert J."/>
            <person name="Hane J.K."/>
            <person name="Hoede C."/>
            <person name="van de Wouw A.P."/>
            <person name="Couloux A."/>
            <person name="Dominguez V."/>
            <person name="Anthouard V."/>
            <person name="Bally P."/>
            <person name="Bourras S."/>
            <person name="Cozijnsen A.J."/>
            <person name="Ciuffetti L.M."/>
            <person name="Degrave A."/>
            <person name="Dilmaghani A."/>
            <person name="Duret L."/>
            <person name="Fudal I."/>
            <person name="Goodwin S.B."/>
            <person name="Gout L."/>
            <person name="Glaser N."/>
            <person name="Linglin J."/>
            <person name="Kema G.H.J."/>
            <person name="Lapalu N."/>
            <person name="Lawrence C.B."/>
            <person name="May K."/>
            <person name="Meyer M."/>
            <person name="Ollivier B."/>
            <person name="Poulain J."/>
            <person name="Schoch C.L."/>
            <person name="Simon A."/>
            <person name="Spatafora J.W."/>
            <person name="Stachowiak A."/>
            <person name="Turgeon B.G."/>
            <person name="Tyler B.M."/>
            <person name="Vincent D."/>
            <person name="Weissenbach J."/>
            <person name="Amselem J."/>
            <person name="Quesneville H."/>
            <person name="Oliver R.P."/>
            <person name="Wincker P."/>
            <person name="Balesdent M.-H."/>
            <person name="Howlett B.J."/>
        </authorList>
    </citation>
    <scope>NUCLEOTIDE SEQUENCE [LARGE SCALE GENOMIC DNA]</scope>
    <source>
        <strain evidence="5">JN3 / isolate v23.1.3 / race Av1-4-5-6-7-8</strain>
    </source>
</reference>
<dbReference type="GeneID" id="13286180"/>
<sequence>MVPRTASPTLSITQTWLLWFHQPSWPLRRLAALLLTLCFEVYTRSAPATRSLILLHRLARRLPLSFSLSLSTLFCFLNTGHAMSGSHSHPGGAHVMDNHAQTQSGTQSGTQRMHALHHGTGATADASSKGPDVALSTSVAPSTASSSSSSCSTAPSTALSTAPSTSVPLPSMASHARSKTASHIDVVGQGKRLSLQFPITPTAAAGSAPSSARPRSRPQSWMNGQTATTFSDPSPASEVNILSVLAAQERYVLELRDELNKAEVDLKTLKKYYQQHEASKVVSARRGDGRKVAQLQPLNTMLANDGTIAAEDDGLSLQREMERRKALLSSTKKPERKVFSGSRHLRTLSLLSPDRHFPPSFPQPHDGQDEAESVDKPSHAPPRSSTSSDFSRPLLNGIEERYDLGGIQNIQRENIIRAGTQMANDFKTGLFTFIEDLRQATVGDEAVNDADTNAASANMRRSSVKSTRKPPSDGRPPLNRAASSKKSTQQPGSFGDDFWKEMGLSEPKTTTTVTKKTQNQKNVQTPQKPSTKAVEEEEDWDNWDTPNEATVGKLIDLDSSSDESEGHTSQLSGQASSRTSTQSIQYHSKRHDSKASSINNGPMDDVISPRDPKRNSSPWSDLAKLSPNNLKRTASHLMKEWEKQLTPPPESRTSNFTHGDYIGRSGSPTGLP</sequence>
<dbReference type="InterPro" id="IPR025122">
    <property type="entry name" value="DUF4048"/>
</dbReference>
<dbReference type="AlphaFoldDB" id="E5AE70"/>
<dbReference type="OrthoDB" id="4097086at2759"/>
<dbReference type="OMA" id="PWPAITK"/>
<feature type="compositionally biased region" description="Low complexity" evidence="2">
    <location>
        <begin position="203"/>
        <end position="220"/>
    </location>
</feature>
<dbReference type="eggNOG" id="ENOG502S19N">
    <property type="taxonomic scope" value="Eukaryota"/>
</dbReference>
<gene>
    <name evidence="4" type="ORF">LEMA_P002960.1</name>
</gene>
<feature type="compositionally biased region" description="Polar residues" evidence="2">
    <location>
        <begin position="450"/>
        <end position="461"/>
    </location>
</feature>
<feature type="region of interest" description="Disordered" evidence="2">
    <location>
        <begin position="449"/>
        <end position="672"/>
    </location>
</feature>
<proteinExistence type="predicted"/>
<feature type="region of interest" description="Disordered" evidence="2">
    <location>
        <begin position="202"/>
        <end position="234"/>
    </location>
</feature>
<accession>E5AE70</accession>